<evidence type="ECO:0000313" key="2">
    <source>
        <dbReference type="EMBL" id="MFD2828922.1"/>
    </source>
</evidence>
<dbReference type="PANTHER" id="PTHR42850:SF4">
    <property type="entry name" value="ZINC-DEPENDENT ENDOPOLYPHOSPHATASE"/>
    <property type="match status" value="1"/>
</dbReference>
<dbReference type="EMBL" id="JBHUOQ010000001">
    <property type="protein sequence ID" value="MFD2828922.1"/>
    <property type="molecule type" value="Genomic_DNA"/>
</dbReference>
<reference evidence="3" key="1">
    <citation type="journal article" date="2019" name="Int. J. Syst. Evol. Microbiol.">
        <title>The Global Catalogue of Microorganisms (GCM) 10K type strain sequencing project: providing services to taxonomists for standard genome sequencing and annotation.</title>
        <authorList>
            <consortium name="The Broad Institute Genomics Platform"/>
            <consortium name="The Broad Institute Genome Sequencing Center for Infectious Disease"/>
            <person name="Wu L."/>
            <person name="Ma J."/>
        </authorList>
    </citation>
    <scope>NUCLEOTIDE SEQUENCE [LARGE SCALE GENOMIC DNA]</scope>
    <source>
        <strain evidence="3">KCTC 33575</strain>
    </source>
</reference>
<dbReference type="Gene3D" id="3.60.21.10">
    <property type="match status" value="1"/>
</dbReference>
<dbReference type="InterPro" id="IPR029052">
    <property type="entry name" value="Metallo-depent_PP-like"/>
</dbReference>
<proteinExistence type="predicted"/>
<organism evidence="2 3">
    <name type="scientific">Corticicoccus populi</name>
    <dbReference type="NCBI Taxonomy" id="1812821"/>
    <lineage>
        <taxon>Bacteria</taxon>
        <taxon>Bacillati</taxon>
        <taxon>Bacillota</taxon>
        <taxon>Bacilli</taxon>
        <taxon>Bacillales</taxon>
        <taxon>Staphylococcaceae</taxon>
        <taxon>Corticicoccus</taxon>
    </lineage>
</organism>
<evidence type="ECO:0000259" key="1">
    <source>
        <dbReference type="Pfam" id="PF00149"/>
    </source>
</evidence>
<comment type="caution">
    <text evidence="2">The sequence shown here is derived from an EMBL/GenBank/DDBJ whole genome shotgun (WGS) entry which is preliminary data.</text>
</comment>
<dbReference type="InterPro" id="IPR050126">
    <property type="entry name" value="Ap4A_hydrolase"/>
</dbReference>
<dbReference type="InterPro" id="IPR036028">
    <property type="entry name" value="SH3-like_dom_sf"/>
</dbReference>
<evidence type="ECO:0000313" key="3">
    <source>
        <dbReference type="Proteomes" id="UP001597519"/>
    </source>
</evidence>
<name>A0ABW5WRE8_9STAP</name>
<gene>
    <name evidence="2" type="ORF">ACFSX4_00485</name>
</gene>
<protein>
    <submittedName>
        <fullName evidence="2">Metallophosphoesterase</fullName>
    </submittedName>
</protein>
<keyword evidence="3" id="KW-1185">Reference proteome</keyword>
<dbReference type="SUPFAM" id="SSF56300">
    <property type="entry name" value="Metallo-dependent phosphatases"/>
    <property type="match status" value="1"/>
</dbReference>
<dbReference type="Proteomes" id="UP001597519">
    <property type="component" value="Unassembled WGS sequence"/>
</dbReference>
<feature type="domain" description="Calcineurin-like phosphoesterase" evidence="1">
    <location>
        <begin position="14"/>
        <end position="197"/>
    </location>
</feature>
<dbReference type="Pfam" id="PF00149">
    <property type="entry name" value="Metallophos"/>
    <property type="match status" value="1"/>
</dbReference>
<accession>A0ABW5WRE8</accession>
<dbReference type="PANTHER" id="PTHR42850">
    <property type="entry name" value="METALLOPHOSPHOESTERASE"/>
    <property type="match status" value="1"/>
</dbReference>
<sequence>MINIEKVEVDSEKRMIVISDIHGSLKLFQRLLEKIDYTDNDYLFINGDLAEKGKNSLEVIEFIKNLDEKSNRVFVSKGNCDIIFKYVLDGNERILSYMRQQQYSLLNEMIVNEGKSMDDFSEIESIAEFYRNHYQDMFDWLDSLPEAYETDDHIIIHAGINGTKVWRETDELTALSAKAFYENGHQAEKMVIVGHWPVVNYQTNLVSSNNPLIDLEKKVISLDGGNQIKIDGQLNALIIKDGMYSDTYVDELTIEKTVQTDFQNTTAGVGTVTYPNYELRIIQPEQYFTLCENAVSGIRQWVKNEYLTTNNNMTYSSDVSTTFLSVQKGERVKVINASCEGYVLIKKMNGDTGWISKSCLSGE</sequence>
<dbReference type="RefSeq" id="WP_377770456.1">
    <property type="nucleotide sequence ID" value="NZ_JBHUOQ010000001.1"/>
</dbReference>
<dbReference type="InterPro" id="IPR004843">
    <property type="entry name" value="Calcineurin-like_PHP"/>
</dbReference>
<dbReference type="SUPFAM" id="SSF50044">
    <property type="entry name" value="SH3-domain"/>
    <property type="match status" value="1"/>
</dbReference>